<dbReference type="VEuPathDB" id="MicrosporidiaDB:AEWQ_091350"/>
<dbReference type="EMBL" id="KC513621">
    <property type="protein sequence ID" value="AGE96532.1"/>
    <property type="molecule type" value="Genomic_DNA"/>
</dbReference>
<reference evidence="1" key="1">
    <citation type="journal article" date="2013" name="Eukaryot. Cell">
        <title>Extremely Reduced Levels of Heterozygosity in the Vertebrate Pathogen Encephalitozoon cuniculi.</title>
        <authorList>
            <person name="Selman M."/>
            <person name="Sak B."/>
            <person name="Kvac M."/>
            <person name="Farinelli L."/>
            <person name="Weiss L.M."/>
            <person name="Corradi N."/>
        </authorList>
    </citation>
    <scope>NUCLEOTIDE SEQUENCE</scope>
</reference>
<dbReference type="AlphaFoldDB" id="M1KB23"/>
<dbReference type="VEuPathDB" id="MicrosporidiaDB:M970_091330"/>
<sequence length="146" mass="16387">MISLLFIVALAILIRATVYLLAARKSRVIKFVGPRGTGKTRTLNALMGISAKTVPTLESYRVVHKGITIHDVIQKDGDLLERYGIDDPSAIYFFFLRSVDDLDGFPEAKGFDIKFVCCRECDSRKAAERNIIVLDKNLAEIENHFP</sequence>
<name>M1KB23_ENCCN</name>
<protein>
    <recommendedName>
        <fullName evidence="2">Signal recognition particle receptor subunit beta</fullName>
    </recommendedName>
</protein>
<accession>M1KB23</accession>
<dbReference type="VEuPathDB" id="MicrosporidiaDB:ECU09_1340"/>
<evidence type="ECO:0008006" key="2">
    <source>
        <dbReference type="Google" id="ProtNLM"/>
    </source>
</evidence>
<evidence type="ECO:0000313" key="1">
    <source>
        <dbReference type="EMBL" id="AGE96532.1"/>
    </source>
</evidence>
<dbReference type="VEuPathDB" id="MicrosporidiaDB:AEWR_091330"/>
<dbReference type="SUPFAM" id="SSF52540">
    <property type="entry name" value="P-loop containing nucleoside triphosphate hydrolases"/>
    <property type="match status" value="1"/>
</dbReference>
<organism evidence="1">
    <name type="scientific">Encephalitozoon cuniculi</name>
    <name type="common">Microsporidian parasite</name>
    <dbReference type="NCBI Taxonomy" id="6035"/>
    <lineage>
        <taxon>Eukaryota</taxon>
        <taxon>Fungi</taxon>
        <taxon>Fungi incertae sedis</taxon>
        <taxon>Microsporidia</taxon>
        <taxon>Unikaryonidae</taxon>
        <taxon>Encephalitozoon</taxon>
    </lineage>
</organism>
<dbReference type="OMA" id="FSINCTD"/>
<dbReference type="VEuPathDB" id="MicrosporidiaDB:AEWD_091360"/>
<gene>
    <name evidence="1" type="ORF">ECU09_1340</name>
</gene>
<dbReference type="InterPro" id="IPR027417">
    <property type="entry name" value="P-loop_NTPase"/>
</dbReference>
<proteinExistence type="predicted"/>